<dbReference type="SUPFAM" id="SSF55658">
    <property type="entry name" value="L9 N-domain-like"/>
    <property type="match status" value="1"/>
</dbReference>
<dbReference type="KEGG" id="lbe:MOO44_04740"/>
<dbReference type="InterPro" id="IPR012337">
    <property type="entry name" value="RNaseH-like_sf"/>
</dbReference>
<dbReference type="RefSeq" id="WP_260117272.1">
    <property type="nucleotide sequence ID" value="NZ_CP093361.1"/>
</dbReference>
<organism evidence="16 17">
    <name type="scientific">Nicoliella spurrieriana</name>
    <dbReference type="NCBI Taxonomy" id="2925830"/>
    <lineage>
        <taxon>Bacteria</taxon>
        <taxon>Bacillati</taxon>
        <taxon>Bacillota</taxon>
        <taxon>Bacilli</taxon>
        <taxon>Lactobacillales</taxon>
        <taxon>Lactobacillaceae</taxon>
        <taxon>Nicoliella</taxon>
    </lineage>
</organism>
<dbReference type="PANTHER" id="PTHR10642:SF26">
    <property type="entry name" value="RIBONUCLEASE H1"/>
    <property type="match status" value="1"/>
</dbReference>
<name>A0A976X5Z2_9LACO</name>
<evidence type="ECO:0000256" key="6">
    <source>
        <dbReference type="ARBA" id="ARBA00012180"/>
    </source>
</evidence>
<keyword evidence="17" id="KW-1185">Reference proteome</keyword>
<dbReference type="InterPro" id="IPR050092">
    <property type="entry name" value="RNase_H"/>
</dbReference>
<dbReference type="GO" id="GO:0046872">
    <property type="term" value="F:metal ion binding"/>
    <property type="evidence" value="ECO:0007669"/>
    <property type="project" value="UniProtKB-KW"/>
</dbReference>
<evidence type="ECO:0000256" key="1">
    <source>
        <dbReference type="ARBA" id="ARBA00000077"/>
    </source>
</evidence>
<dbReference type="InterPro" id="IPR002156">
    <property type="entry name" value="RNaseH_domain"/>
</dbReference>
<evidence type="ECO:0000256" key="10">
    <source>
        <dbReference type="ARBA" id="ARBA00022759"/>
    </source>
</evidence>
<evidence type="ECO:0000256" key="4">
    <source>
        <dbReference type="ARBA" id="ARBA00005300"/>
    </source>
</evidence>
<evidence type="ECO:0000256" key="7">
    <source>
        <dbReference type="ARBA" id="ARBA00017721"/>
    </source>
</evidence>
<dbReference type="Gene3D" id="3.40.970.10">
    <property type="entry name" value="Ribonuclease H1, N-terminal domain"/>
    <property type="match status" value="1"/>
</dbReference>
<dbReference type="InterPro" id="IPR036397">
    <property type="entry name" value="RNaseH_sf"/>
</dbReference>
<dbReference type="AlphaFoldDB" id="A0A976X5Z2"/>
<dbReference type="InterPro" id="IPR022892">
    <property type="entry name" value="RNaseHI"/>
</dbReference>
<dbReference type="InterPro" id="IPR009027">
    <property type="entry name" value="Ribosomal_bL9/RNase_H1_N"/>
</dbReference>
<reference evidence="16" key="1">
    <citation type="journal article" date="2022" name="Int. J. Syst. Evol. Microbiol.">
        <title>Apilactobacillus apisilvae sp. nov., Nicolia spurrieriana gen. nov. sp. nov., Bombilactobacillus folatiphilus sp. nov. and Bombilactobacillus thymidiniphilus sp. nov., four new lactic acid bacterial isolates from stingless bees Tetragonula carbonaria and Austroplebeia australis.</title>
        <authorList>
            <person name="Oliphant S.A."/>
            <person name="Watson-Haigh N.S."/>
            <person name="Sumby K.M."/>
            <person name="Gardner J."/>
            <person name="Groom S."/>
            <person name="Jiranek V."/>
        </authorList>
    </citation>
    <scope>NUCLEOTIDE SEQUENCE</scope>
    <source>
        <strain evidence="16">SGEP1_A5</strain>
    </source>
</reference>
<dbReference type="FunFam" id="3.40.970.10:FF:000002">
    <property type="entry name" value="Ribonuclease H"/>
    <property type="match status" value="1"/>
</dbReference>
<dbReference type="InterPro" id="IPR011320">
    <property type="entry name" value="RNase_H1_N"/>
</dbReference>
<evidence type="ECO:0000256" key="11">
    <source>
        <dbReference type="ARBA" id="ARBA00022801"/>
    </source>
</evidence>
<evidence type="ECO:0000259" key="15">
    <source>
        <dbReference type="Pfam" id="PF01693"/>
    </source>
</evidence>
<comment type="function">
    <text evidence="3">Endonuclease that specifically degrades the RNA of RNA-DNA hybrids.</text>
</comment>
<evidence type="ECO:0000256" key="13">
    <source>
        <dbReference type="SAM" id="MobiDB-lite"/>
    </source>
</evidence>
<keyword evidence="11" id="KW-0378">Hydrolase</keyword>
<evidence type="ECO:0000259" key="14">
    <source>
        <dbReference type="Pfam" id="PF00075"/>
    </source>
</evidence>
<comment type="cofactor">
    <cofactor evidence="2">
        <name>Mg(2+)</name>
        <dbReference type="ChEBI" id="CHEBI:18420"/>
    </cofactor>
</comment>
<keyword evidence="10" id="KW-0255">Endonuclease</keyword>
<evidence type="ECO:0000256" key="8">
    <source>
        <dbReference type="ARBA" id="ARBA00022722"/>
    </source>
</evidence>
<evidence type="ECO:0000256" key="2">
    <source>
        <dbReference type="ARBA" id="ARBA00001946"/>
    </source>
</evidence>
<dbReference type="EC" id="3.1.26.4" evidence="6"/>
<evidence type="ECO:0000256" key="9">
    <source>
        <dbReference type="ARBA" id="ARBA00022723"/>
    </source>
</evidence>
<dbReference type="Pfam" id="PF00075">
    <property type="entry name" value="RNase_H"/>
    <property type="match status" value="1"/>
</dbReference>
<comment type="subunit">
    <text evidence="5">Monomer.</text>
</comment>
<evidence type="ECO:0000256" key="3">
    <source>
        <dbReference type="ARBA" id="ARBA00004065"/>
    </source>
</evidence>
<dbReference type="SUPFAM" id="SSF53098">
    <property type="entry name" value="Ribonuclease H-like"/>
    <property type="match status" value="1"/>
</dbReference>
<feature type="compositionally biased region" description="Basic and acidic residues" evidence="13">
    <location>
        <begin position="278"/>
        <end position="295"/>
    </location>
</feature>
<sequence length="312" mass="34418">MAHKYYAVRRGRNPGIYNSWPECLEQVKAFPKARFKSFLTRADAEEFLKGNDPTLPNAPSEAPATGGQDVITVYTDGGSRNHGNQKGGHVKDNDKAAWAYLIQMPDGSKRSAADGELGATNNRMEVMALLKALSDLAQHGLADHEIEVVSDSKYVLDAITKHWLAGWKRRGWQTSAGQPVKNEALWKQIDQIMGQFKALHFHWTKGHADNAGNVFVDEKLNEAMDQMGSSGTIKVARHKQAAPVPQVNETVKQNALSSIDGILNGDQPKASAAPGPTVHRDRLHEHPVSPDKSVNDIENELHQLHLFDDNDE</sequence>
<dbReference type="Proteomes" id="UP000831181">
    <property type="component" value="Chromosome"/>
</dbReference>
<comment type="similarity">
    <text evidence="4">Belongs to the RNase H family.</text>
</comment>
<evidence type="ECO:0000313" key="17">
    <source>
        <dbReference type="Proteomes" id="UP000831181"/>
    </source>
</evidence>
<dbReference type="EMBL" id="CP093361">
    <property type="protein sequence ID" value="UQS87465.1"/>
    <property type="molecule type" value="Genomic_DNA"/>
</dbReference>
<proteinExistence type="inferred from homology"/>
<dbReference type="Pfam" id="PF01693">
    <property type="entry name" value="Cauli_VI"/>
    <property type="match status" value="1"/>
</dbReference>
<feature type="region of interest" description="Disordered" evidence="13">
    <location>
        <begin position="260"/>
        <end position="295"/>
    </location>
</feature>
<feature type="domain" description="RNase H type-1" evidence="14">
    <location>
        <begin position="71"/>
        <end position="222"/>
    </location>
</feature>
<dbReference type="GO" id="GO:0043137">
    <property type="term" value="P:DNA replication, removal of RNA primer"/>
    <property type="evidence" value="ECO:0007669"/>
    <property type="project" value="TreeGrafter"/>
</dbReference>
<dbReference type="GO" id="GO:0004523">
    <property type="term" value="F:RNA-DNA hybrid ribonuclease activity"/>
    <property type="evidence" value="ECO:0007669"/>
    <property type="project" value="UniProtKB-EC"/>
</dbReference>
<evidence type="ECO:0000256" key="12">
    <source>
        <dbReference type="ARBA" id="ARBA00022842"/>
    </source>
</evidence>
<keyword evidence="12" id="KW-0460">Magnesium</keyword>
<evidence type="ECO:0000313" key="16">
    <source>
        <dbReference type="EMBL" id="UQS87465.1"/>
    </source>
</evidence>
<dbReference type="Gene3D" id="3.30.420.10">
    <property type="entry name" value="Ribonuclease H-like superfamily/Ribonuclease H"/>
    <property type="match status" value="1"/>
</dbReference>
<dbReference type="GO" id="GO:0003676">
    <property type="term" value="F:nucleic acid binding"/>
    <property type="evidence" value="ECO:0007669"/>
    <property type="project" value="InterPro"/>
</dbReference>
<dbReference type="InterPro" id="IPR037056">
    <property type="entry name" value="RNase_H1_N_sf"/>
</dbReference>
<keyword evidence="9" id="KW-0479">Metal-binding</keyword>
<feature type="domain" description="Ribonuclease H1 N-terminal" evidence="15">
    <location>
        <begin position="4"/>
        <end position="47"/>
    </location>
</feature>
<gene>
    <name evidence="16" type="ORF">MOO44_04740</name>
</gene>
<accession>A0A976X5Z2</accession>
<evidence type="ECO:0000256" key="5">
    <source>
        <dbReference type="ARBA" id="ARBA00011245"/>
    </source>
</evidence>
<comment type="catalytic activity">
    <reaction evidence="1">
        <text>Endonucleolytic cleavage to 5'-phosphomonoester.</text>
        <dbReference type="EC" id="3.1.26.4"/>
    </reaction>
</comment>
<dbReference type="CDD" id="cd09278">
    <property type="entry name" value="RNase_HI_prokaryote_like"/>
    <property type="match status" value="1"/>
</dbReference>
<protein>
    <recommendedName>
        <fullName evidence="7">Ribonuclease H</fullName>
        <ecNumber evidence="6">3.1.26.4</ecNumber>
    </recommendedName>
</protein>
<keyword evidence="8" id="KW-0540">Nuclease</keyword>
<dbReference type="PANTHER" id="PTHR10642">
    <property type="entry name" value="RIBONUCLEASE H1"/>
    <property type="match status" value="1"/>
</dbReference>